<evidence type="ECO:0008006" key="3">
    <source>
        <dbReference type="Google" id="ProtNLM"/>
    </source>
</evidence>
<dbReference type="InterPro" id="IPR029069">
    <property type="entry name" value="HotDog_dom_sf"/>
</dbReference>
<comment type="caution">
    <text evidence="1">The sequence shown here is derived from an EMBL/GenBank/DDBJ whole genome shotgun (WGS) entry which is preliminary data.</text>
</comment>
<organism evidence="1 2">
    <name type="scientific">Vibrio marisflavi CECT 7928</name>
    <dbReference type="NCBI Taxonomy" id="634439"/>
    <lineage>
        <taxon>Bacteria</taxon>
        <taxon>Pseudomonadati</taxon>
        <taxon>Pseudomonadota</taxon>
        <taxon>Gammaproteobacteria</taxon>
        <taxon>Vibrionales</taxon>
        <taxon>Vibrionaceae</taxon>
        <taxon>Vibrio</taxon>
    </lineage>
</organism>
<name>A0ABN8E9A2_9VIBR</name>
<evidence type="ECO:0000313" key="2">
    <source>
        <dbReference type="Proteomes" id="UP000838748"/>
    </source>
</evidence>
<protein>
    <recommendedName>
        <fullName evidence="3">Thioesterase</fullName>
    </recommendedName>
</protein>
<proteinExistence type="predicted"/>
<evidence type="ECO:0000313" key="1">
    <source>
        <dbReference type="EMBL" id="CAH0543186.1"/>
    </source>
</evidence>
<reference evidence="1" key="1">
    <citation type="submission" date="2021-11" db="EMBL/GenBank/DDBJ databases">
        <authorList>
            <person name="Rodrigo-Torres L."/>
            <person name="Arahal R. D."/>
            <person name="Lucena T."/>
        </authorList>
    </citation>
    <scope>NUCLEOTIDE SEQUENCE</scope>
    <source>
        <strain evidence="1">CECT 7928</strain>
    </source>
</reference>
<dbReference type="EMBL" id="CAKLDM010000005">
    <property type="protein sequence ID" value="CAH0543186.1"/>
    <property type="molecule type" value="Genomic_DNA"/>
</dbReference>
<dbReference type="Gene3D" id="3.10.129.10">
    <property type="entry name" value="Hotdog Thioesterase"/>
    <property type="match status" value="1"/>
</dbReference>
<dbReference type="Proteomes" id="UP000838748">
    <property type="component" value="Unassembled WGS sequence"/>
</dbReference>
<sequence>MKINEFVKTFDVRFTDLNAGNHLSNHMFLAYITDHLSCYLSTKGWNLGNVHGYSTLLTEANIKFKREVFEFDQVSIRLDDTVIKSRKLTLHFVATVEDKVVANSTHTYNFMKDNKISIINEDVSNVFAI</sequence>
<gene>
    <name evidence="1" type="ORF">VMF7928_04451</name>
</gene>
<keyword evidence="2" id="KW-1185">Reference proteome</keyword>
<accession>A0ABN8E9A2</accession>
<dbReference type="SUPFAM" id="SSF54637">
    <property type="entry name" value="Thioesterase/thiol ester dehydrase-isomerase"/>
    <property type="match status" value="1"/>
</dbReference>
<dbReference type="Pfam" id="PF13279">
    <property type="entry name" value="4HBT_2"/>
    <property type="match status" value="1"/>
</dbReference>
<dbReference type="RefSeq" id="WP_237364085.1">
    <property type="nucleotide sequence ID" value="NZ_CAKLDM010000005.1"/>
</dbReference>